<dbReference type="PANTHER" id="PTHR30068">
    <property type="entry name" value="URONATE ISOMERASE"/>
    <property type="match status" value="1"/>
</dbReference>
<evidence type="ECO:0000256" key="1">
    <source>
        <dbReference type="ARBA" id="ARBA00001165"/>
    </source>
</evidence>
<evidence type="ECO:0000256" key="7">
    <source>
        <dbReference type="HAMAP-Rule" id="MF_00675"/>
    </source>
</evidence>
<evidence type="ECO:0000256" key="5">
    <source>
        <dbReference type="ARBA" id="ARBA00020555"/>
    </source>
</evidence>
<dbReference type="Gene3D" id="1.10.2020.10">
    <property type="entry name" value="uronate isomerase, domain 2, chain A"/>
    <property type="match status" value="1"/>
</dbReference>
<keyword evidence="6 7" id="KW-0413">Isomerase</keyword>
<dbReference type="RefSeq" id="WP_006844927.1">
    <property type="nucleotide sequence ID" value="NZ_CP026847.1"/>
</dbReference>
<comment type="catalytic activity">
    <reaction evidence="7">
        <text>aldehydo-D-galacturonate = keto-D-tagaturonate</text>
        <dbReference type="Rhea" id="RHEA:27702"/>
        <dbReference type="ChEBI" id="CHEBI:12952"/>
        <dbReference type="ChEBI" id="CHEBI:17886"/>
    </reaction>
</comment>
<name>A0A7H1MMA9_9LACO</name>
<accession>A0A7H1MMA9</accession>
<dbReference type="UniPathway" id="UPA00246"/>
<dbReference type="GO" id="GO:0019698">
    <property type="term" value="P:D-galacturonate catabolic process"/>
    <property type="evidence" value="ECO:0007669"/>
    <property type="project" value="TreeGrafter"/>
</dbReference>
<sequence>MNLLDDDFLLENKMAINLYHKYAENMPIIDYHCHLNPNEIYENKNFENITKLWLNDGTYGDHYKWRLMRANGVPEKLVTGDGADYDKFIAWAGTIEKALGNPLYEWTHLELRRFFHIDEQLTVESAPRIWKKANELLATDAFKPRNLIKNSNVKLVTTTDDPISDLHYHELIANDEAENGFKVLPAMRPDGLIQIFKPTFGEYLQKLGASVDFEINTIEDIVRAMRIKFDFFKLHGGKLSDHSLLQYKYVEASDSEVNEIIAKAMQNEVITADEENAYLTKLLLELMKLNTEYGWVMQFHINSKRDLDLGMYNKIGPDTGYDMIGTQADIVEGMRQLFTKAQTENAIPKTILYSLNPNDWMQLATMMQSFQSNDNGDKNRIQLGAAWWFNDTAEGMEEQLRVFAQQSLLPNFIGMLTDSRSFLSYPRHEYFRRVLSNYLGKLATTGRIPYDEELLGQVVKDISYNNAYDYFKFFE</sequence>
<comment type="catalytic activity">
    <reaction evidence="1 7">
        <text>D-glucuronate = D-fructuronate</text>
        <dbReference type="Rhea" id="RHEA:13049"/>
        <dbReference type="ChEBI" id="CHEBI:58720"/>
        <dbReference type="ChEBI" id="CHEBI:59863"/>
        <dbReference type="EC" id="5.3.1.12"/>
    </reaction>
</comment>
<dbReference type="Proteomes" id="UP000516446">
    <property type="component" value="Chromosome"/>
</dbReference>
<keyword evidence="9" id="KW-1185">Reference proteome</keyword>
<dbReference type="EC" id="5.3.1.12" evidence="4 7"/>
<proteinExistence type="inferred from homology"/>
<comment type="pathway">
    <text evidence="2 7">Carbohydrate metabolism; pentose and glucuronate interconversion.</text>
</comment>
<dbReference type="GO" id="GO:0042840">
    <property type="term" value="P:D-glucuronate catabolic process"/>
    <property type="evidence" value="ECO:0007669"/>
    <property type="project" value="TreeGrafter"/>
</dbReference>
<dbReference type="SUPFAM" id="SSF51556">
    <property type="entry name" value="Metallo-dependent hydrolases"/>
    <property type="match status" value="1"/>
</dbReference>
<dbReference type="Pfam" id="PF02614">
    <property type="entry name" value="UxaC"/>
    <property type="match status" value="1"/>
</dbReference>
<evidence type="ECO:0000256" key="6">
    <source>
        <dbReference type="ARBA" id="ARBA00023235"/>
    </source>
</evidence>
<evidence type="ECO:0000256" key="2">
    <source>
        <dbReference type="ARBA" id="ARBA00004892"/>
    </source>
</evidence>
<dbReference type="InterPro" id="IPR032466">
    <property type="entry name" value="Metal_Hydrolase"/>
</dbReference>
<gene>
    <name evidence="7 8" type="primary">uxaC</name>
    <name evidence="8" type="ORF">FY536_04675</name>
</gene>
<dbReference type="AlphaFoldDB" id="A0A7H1MMA9"/>
<dbReference type="GO" id="GO:0008880">
    <property type="term" value="F:glucuronate isomerase activity"/>
    <property type="evidence" value="ECO:0007669"/>
    <property type="project" value="UniProtKB-UniRule"/>
</dbReference>
<dbReference type="Gene3D" id="3.20.20.140">
    <property type="entry name" value="Metal-dependent hydrolases"/>
    <property type="match status" value="1"/>
</dbReference>
<organism evidence="8 9">
    <name type="scientific">Weissella koreensis</name>
    <dbReference type="NCBI Taxonomy" id="165096"/>
    <lineage>
        <taxon>Bacteria</taxon>
        <taxon>Bacillati</taxon>
        <taxon>Bacillota</taxon>
        <taxon>Bacilli</taxon>
        <taxon>Lactobacillales</taxon>
        <taxon>Lactobacillaceae</taxon>
        <taxon>Weissella</taxon>
    </lineage>
</organism>
<evidence type="ECO:0000256" key="4">
    <source>
        <dbReference type="ARBA" id="ARBA00012546"/>
    </source>
</evidence>
<comment type="similarity">
    <text evidence="3 7">Belongs to the metallo-dependent hydrolases superfamily. Uronate isomerase family.</text>
</comment>
<reference evidence="8 9" key="1">
    <citation type="submission" date="2019-08" db="EMBL/GenBank/DDBJ databases">
        <authorList>
            <person name="Chang H.C."/>
            <person name="Mun S.Y."/>
        </authorList>
    </citation>
    <scope>NUCLEOTIDE SEQUENCE [LARGE SCALE GENOMIC DNA]</scope>
    <source>
        <strain evidence="8 9">SK</strain>
    </source>
</reference>
<dbReference type="EMBL" id="CP043431">
    <property type="protein sequence ID" value="QNT64595.1"/>
    <property type="molecule type" value="Genomic_DNA"/>
</dbReference>
<protein>
    <recommendedName>
        <fullName evidence="5 7">Uronate isomerase</fullName>
        <ecNumber evidence="4 7">5.3.1.12</ecNumber>
    </recommendedName>
    <alternativeName>
        <fullName evidence="7">Glucuronate isomerase</fullName>
    </alternativeName>
    <alternativeName>
        <fullName evidence="7">Uronic isomerase</fullName>
    </alternativeName>
</protein>
<evidence type="ECO:0000256" key="3">
    <source>
        <dbReference type="ARBA" id="ARBA00008397"/>
    </source>
</evidence>
<evidence type="ECO:0000313" key="8">
    <source>
        <dbReference type="EMBL" id="QNT64595.1"/>
    </source>
</evidence>
<dbReference type="PANTHER" id="PTHR30068:SF4">
    <property type="entry name" value="URONATE ISOMERASE"/>
    <property type="match status" value="1"/>
</dbReference>
<evidence type="ECO:0000313" key="9">
    <source>
        <dbReference type="Proteomes" id="UP000516446"/>
    </source>
</evidence>
<dbReference type="InterPro" id="IPR003766">
    <property type="entry name" value="Uronate_isomerase"/>
</dbReference>
<dbReference type="NCBIfam" id="NF002794">
    <property type="entry name" value="PRK02925.1"/>
    <property type="match status" value="1"/>
</dbReference>
<dbReference type="HAMAP" id="MF_00675">
    <property type="entry name" value="UxaC"/>
    <property type="match status" value="1"/>
</dbReference>